<protein>
    <submittedName>
        <fullName evidence="5">Asialoglycoprotein receptor-like 1</fullName>
    </submittedName>
</protein>
<dbReference type="GO" id="GO:0030246">
    <property type="term" value="F:carbohydrate binding"/>
    <property type="evidence" value="ECO:0007669"/>
    <property type="project" value="UniProtKB-KW"/>
</dbReference>
<dbReference type="InterPro" id="IPR033989">
    <property type="entry name" value="CD209-like_CTLD"/>
</dbReference>
<dbReference type="CDD" id="cd03590">
    <property type="entry name" value="CLECT_DC-SIGN_like"/>
    <property type="match status" value="1"/>
</dbReference>
<proteinExistence type="predicted"/>
<dbReference type="SUPFAM" id="SSF56436">
    <property type="entry name" value="C-type lectin-like"/>
    <property type="match status" value="1"/>
</dbReference>
<dbReference type="Gene3D" id="3.10.100.10">
    <property type="entry name" value="Mannose-Binding Protein A, subunit A"/>
    <property type="match status" value="1"/>
</dbReference>
<dbReference type="InterPro" id="IPR016187">
    <property type="entry name" value="CTDL_fold"/>
</dbReference>
<accession>A0A3B4T4A0</accession>
<evidence type="ECO:0000259" key="4">
    <source>
        <dbReference type="PROSITE" id="PS50041"/>
    </source>
</evidence>
<dbReference type="InterPro" id="IPR018378">
    <property type="entry name" value="C-type_lectin_CS"/>
</dbReference>
<dbReference type="GeneTree" id="ENSGT00940000164508"/>
<dbReference type="PANTHER" id="PTHR22803">
    <property type="entry name" value="MANNOSE, PHOSPHOLIPASE, LECTIN RECEPTOR RELATED"/>
    <property type="match status" value="1"/>
</dbReference>
<evidence type="ECO:0000256" key="1">
    <source>
        <dbReference type="ARBA" id="ARBA00022734"/>
    </source>
</evidence>
<organism evidence="5 6">
    <name type="scientific">Seriola dumerili</name>
    <name type="common">Greater amberjack</name>
    <name type="synonym">Caranx dumerili</name>
    <dbReference type="NCBI Taxonomy" id="41447"/>
    <lineage>
        <taxon>Eukaryota</taxon>
        <taxon>Metazoa</taxon>
        <taxon>Chordata</taxon>
        <taxon>Craniata</taxon>
        <taxon>Vertebrata</taxon>
        <taxon>Euteleostomi</taxon>
        <taxon>Actinopterygii</taxon>
        <taxon>Neopterygii</taxon>
        <taxon>Teleostei</taxon>
        <taxon>Neoteleostei</taxon>
        <taxon>Acanthomorphata</taxon>
        <taxon>Carangaria</taxon>
        <taxon>Carangiformes</taxon>
        <taxon>Carangidae</taxon>
        <taxon>Seriola</taxon>
    </lineage>
</organism>
<feature type="domain" description="C-type lectin" evidence="4">
    <location>
        <begin position="107"/>
        <end position="230"/>
    </location>
</feature>
<dbReference type="Ensembl" id="ENSSDUT00000001024.1">
    <property type="protein sequence ID" value="ENSSDUP00000000978.1"/>
    <property type="gene ID" value="ENSSDUG00000000770.1"/>
</dbReference>
<dbReference type="InterPro" id="IPR016186">
    <property type="entry name" value="C-type_lectin-like/link_sf"/>
</dbReference>
<dbReference type="PROSITE" id="PS00615">
    <property type="entry name" value="C_TYPE_LECTIN_1"/>
    <property type="match status" value="1"/>
</dbReference>
<keyword evidence="6" id="KW-1185">Reference proteome</keyword>
<reference evidence="5" key="1">
    <citation type="submission" date="2025-08" db="UniProtKB">
        <authorList>
            <consortium name="Ensembl"/>
        </authorList>
    </citation>
    <scope>IDENTIFICATION</scope>
</reference>
<keyword evidence="3" id="KW-0812">Transmembrane</keyword>
<feature type="transmembrane region" description="Helical" evidence="3">
    <location>
        <begin position="60"/>
        <end position="83"/>
    </location>
</feature>
<evidence type="ECO:0000313" key="6">
    <source>
        <dbReference type="Proteomes" id="UP000261420"/>
    </source>
</evidence>
<dbReference type="PROSITE" id="PS50041">
    <property type="entry name" value="C_TYPE_LECTIN_2"/>
    <property type="match status" value="1"/>
</dbReference>
<dbReference type="AlphaFoldDB" id="A0A3B4T4A0"/>
<keyword evidence="3" id="KW-1133">Transmembrane helix</keyword>
<keyword evidence="1" id="KW-0430">Lectin</keyword>
<evidence type="ECO:0000313" key="5">
    <source>
        <dbReference type="Ensembl" id="ENSSDUP00000000978.1"/>
    </source>
</evidence>
<reference evidence="5" key="2">
    <citation type="submission" date="2025-09" db="UniProtKB">
        <authorList>
            <consortium name="Ensembl"/>
        </authorList>
    </citation>
    <scope>IDENTIFICATION</scope>
</reference>
<dbReference type="OMA" id="PTFWDEG"/>
<dbReference type="SMART" id="SM00034">
    <property type="entry name" value="CLECT"/>
    <property type="match status" value="1"/>
</dbReference>
<sequence>MDYQFHQFGPPDNSSLSGEIKITTQPGTTCTCQLILIHALRCCLKLREQDCHCFEGMKRIVAFVLYGFLVLLLLILLMNSLFFCHSHCMTCLNLLKPGICKDGWMSFRESCYLLSTTVTTWIKAQSLCITQGGHLLVLNNVEELDYISSVVQIYSNYWIGLVERHQEGHWTWVDGTDFASTPTFWDEGQPDNWAFRENGEDCGQLHASDRRKRKRWNDADCSLQYQYICESRA</sequence>
<name>A0A3B4T4A0_SERDU</name>
<keyword evidence="3" id="KW-0472">Membrane</keyword>
<keyword evidence="2" id="KW-1015">Disulfide bond</keyword>
<dbReference type="Proteomes" id="UP000261420">
    <property type="component" value="Unplaced"/>
</dbReference>
<evidence type="ECO:0000256" key="2">
    <source>
        <dbReference type="ARBA" id="ARBA00023157"/>
    </source>
</evidence>
<evidence type="ECO:0000256" key="3">
    <source>
        <dbReference type="SAM" id="Phobius"/>
    </source>
</evidence>
<dbReference type="InterPro" id="IPR050111">
    <property type="entry name" value="C-type_lectin/snaclec_domain"/>
</dbReference>
<dbReference type="InterPro" id="IPR001304">
    <property type="entry name" value="C-type_lectin-like"/>
</dbReference>
<dbReference type="Pfam" id="PF00059">
    <property type="entry name" value="Lectin_C"/>
    <property type="match status" value="1"/>
</dbReference>